<dbReference type="GO" id="GO:0071277">
    <property type="term" value="P:cellular response to calcium ion"/>
    <property type="evidence" value="ECO:0000318"/>
    <property type="project" value="GO_Central"/>
</dbReference>
<keyword evidence="8" id="KW-0677">Repeat</keyword>
<reference evidence="13 14" key="1">
    <citation type="journal article" date="2008" name="Nature">
        <title>The Trichoplax genome and the nature of placozoans.</title>
        <authorList>
            <person name="Srivastava M."/>
            <person name="Begovic E."/>
            <person name="Chapman J."/>
            <person name="Putnam N.H."/>
            <person name="Hellsten U."/>
            <person name="Kawashima T."/>
            <person name="Kuo A."/>
            <person name="Mitros T."/>
            <person name="Salamov A."/>
            <person name="Carpenter M.L."/>
            <person name="Signorovitch A.Y."/>
            <person name="Moreno M.A."/>
            <person name="Kamm K."/>
            <person name="Grimwood J."/>
            <person name="Schmutz J."/>
            <person name="Shapiro H."/>
            <person name="Grigoriev I.V."/>
            <person name="Buss L.W."/>
            <person name="Schierwater B."/>
            <person name="Dellaporta S.L."/>
            <person name="Rokhsar D.S."/>
        </authorList>
    </citation>
    <scope>NUCLEOTIDE SEQUENCE [LARGE SCALE GENOMIC DNA]</scope>
    <source>
        <strain evidence="13 14">Grell-BS-1999</strain>
    </source>
</reference>
<dbReference type="SMART" id="SM00239">
    <property type="entry name" value="C2"/>
    <property type="match status" value="2"/>
</dbReference>
<dbReference type="PROSITE" id="PS50004">
    <property type="entry name" value="C2"/>
    <property type="match status" value="2"/>
</dbReference>
<keyword evidence="10" id="KW-0472">Membrane</keyword>
<feature type="domain" description="C2" evidence="12">
    <location>
        <begin position="1"/>
        <end position="119"/>
    </location>
</feature>
<dbReference type="SUPFAM" id="SSF53300">
    <property type="entry name" value="vWA-like"/>
    <property type="match status" value="1"/>
</dbReference>
<evidence type="ECO:0000256" key="8">
    <source>
        <dbReference type="ARBA" id="ARBA00022737"/>
    </source>
</evidence>
<dbReference type="InterPro" id="IPR037768">
    <property type="entry name" value="C2B_Copine"/>
</dbReference>
<sequence length="535" mass="59809">MATIPEEETCLTRVALYVSCKNLLKKDITSKSDPLVVFNVHNGCYWVEHQRTEWIKNTSCPEFVTPIVIDFYFEKIQKVKLSVYDIDNDTETLSDDDFLGEIETTLAKIVAAESYTDHLKIPPHKVSQGTIHIRAEEMSDSRTNKILALKFKGQNLDKMDIFSKSDPYLEICKLTSDSTYLKIHRTEIIKNTLNPDWNLFLISVDTLCNGDYERSLQINCYDYDNNGSHDFIGSFATTLADMLGAKDNPISYDCINPKKQAKKNTYKNSGRIILQSVNIINDHSFLDYIIGGCQINLAIGIDFTISNKVATNPKSLHYTGPNGKNQYLDAIKAVGNVCADYDFDKLIPVFGFGAEIPPKNKVSHAFPINFNATNPNVEGIEGVIAAYKNCISKIQFYFPTNFAPIINHIASFAANAAEDGTASNYFILLLLTDGAITDTDKTKQALVKASKLPMSVIIVGIGDADFTAMKDLDCDHGVLKSSSGECALRDIVQFVSYKKFLQAPSDVLAQHVLSEIPRQLRQHYLLSDMEPMVRH</sequence>
<keyword evidence="9" id="KW-0106">Calcium</keyword>
<keyword evidence="14" id="KW-1185">Reference proteome</keyword>
<dbReference type="PANTHER" id="PTHR10857:SF102">
    <property type="entry name" value="C2 DOMAIN-CONTAINING PROTEIN"/>
    <property type="match status" value="1"/>
</dbReference>
<proteinExistence type="inferred from homology"/>
<dbReference type="InterPro" id="IPR045052">
    <property type="entry name" value="Copine"/>
</dbReference>
<evidence type="ECO:0000256" key="10">
    <source>
        <dbReference type="ARBA" id="ARBA00023136"/>
    </source>
</evidence>
<dbReference type="GO" id="GO:0005544">
    <property type="term" value="F:calcium-dependent phospholipid binding"/>
    <property type="evidence" value="ECO:0000318"/>
    <property type="project" value="GO_Central"/>
</dbReference>
<dbReference type="OMA" id="IICIKRC"/>
<accession>B3RMR9</accession>
<dbReference type="InterPro" id="IPR010734">
    <property type="entry name" value="Copine_C"/>
</dbReference>
<feature type="domain" description="C2" evidence="12">
    <location>
        <begin position="127"/>
        <end position="252"/>
    </location>
</feature>
<dbReference type="InterPro" id="IPR035892">
    <property type="entry name" value="C2_domain_sf"/>
</dbReference>
<dbReference type="AlphaFoldDB" id="B3RMR9"/>
<dbReference type="GO" id="GO:0046872">
    <property type="term" value="F:metal ion binding"/>
    <property type="evidence" value="ECO:0007669"/>
    <property type="project" value="UniProtKB-KW"/>
</dbReference>
<dbReference type="OrthoDB" id="5855668at2759"/>
<dbReference type="CTD" id="6750947"/>
<dbReference type="STRING" id="10228.B3RMR9"/>
<dbReference type="FunFam" id="2.60.40.150:FF:000243">
    <property type="entry name" value="Copine-3"/>
    <property type="match status" value="1"/>
</dbReference>
<dbReference type="GO" id="GO:0005737">
    <property type="term" value="C:cytoplasm"/>
    <property type="evidence" value="ECO:0007669"/>
    <property type="project" value="UniProtKB-SubCell"/>
</dbReference>
<dbReference type="PANTHER" id="PTHR10857">
    <property type="entry name" value="COPINE"/>
    <property type="match status" value="1"/>
</dbReference>
<evidence type="ECO:0000256" key="7">
    <source>
        <dbReference type="ARBA" id="ARBA00022723"/>
    </source>
</evidence>
<dbReference type="Pfam" id="PF07002">
    <property type="entry name" value="Copine"/>
    <property type="match status" value="1"/>
</dbReference>
<comment type="subcellular location">
    <subcellularLocation>
        <location evidence="2">Cell membrane</location>
    </subcellularLocation>
    <subcellularLocation>
        <location evidence="3">Cytoplasm</location>
    </subcellularLocation>
    <subcellularLocation>
        <location evidence="1">Nucleus</location>
    </subcellularLocation>
</comment>
<evidence type="ECO:0000256" key="5">
    <source>
        <dbReference type="ARBA" id="ARBA00022475"/>
    </source>
</evidence>
<dbReference type="KEGG" id="tad:TRIADDRAFT_20570"/>
<keyword evidence="6" id="KW-0963">Cytoplasm</keyword>
<keyword evidence="11" id="KW-0539">Nucleus</keyword>
<dbReference type="FunFam" id="2.60.40.150:FF:000042">
    <property type="entry name" value="Copine 3"/>
    <property type="match status" value="1"/>
</dbReference>
<evidence type="ECO:0000256" key="4">
    <source>
        <dbReference type="ARBA" id="ARBA00009048"/>
    </source>
</evidence>
<dbReference type="PhylomeDB" id="B3RMR9"/>
<dbReference type="Gene3D" id="2.60.40.150">
    <property type="entry name" value="C2 domain"/>
    <property type="match status" value="2"/>
</dbReference>
<dbReference type="CDD" id="cd04047">
    <property type="entry name" value="C2B_Copine"/>
    <property type="match status" value="1"/>
</dbReference>
<dbReference type="GO" id="GO:0005634">
    <property type="term" value="C:nucleus"/>
    <property type="evidence" value="ECO:0007669"/>
    <property type="project" value="UniProtKB-SubCell"/>
</dbReference>
<gene>
    <name evidence="13" type="ORF">TRIADDRAFT_20570</name>
</gene>
<evidence type="ECO:0000256" key="3">
    <source>
        <dbReference type="ARBA" id="ARBA00004496"/>
    </source>
</evidence>
<keyword evidence="7" id="KW-0479">Metal-binding</keyword>
<evidence type="ECO:0000256" key="9">
    <source>
        <dbReference type="ARBA" id="ARBA00022837"/>
    </source>
</evidence>
<evidence type="ECO:0000256" key="6">
    <source>
        <dbReference type="ARBA" id="ARBA00022490"/>
    </source>
</evidence>
<dbReference type="eggNOG" id="KOG1327">
    <property type="taxonomic scope" value="Eukaryota"/>
</dbReference>
<dbReference type="SUPFAM" id="SSF49562">
    <property type="entry name" value="C2 domain (Calcium/lipid-binding domain, CaLB)"/>
    <property type="match status" value="2"/>
</dbReference>
<comment type="similarity">
    <text evidence="4">Belongs to the copine family.</text>
</comment>
<evidence type="ECO:0000256" key="1">
    <source>
        <dbReference type="ARBA" id="ARBA00004123"/>
    </source>
</evidence>
<dbReference type="InParanoid" id="B3RMR9"/>
<dbReference type="CDD" id="cd04048">
    <property type="entry name" value="C2A_Copine"/>
    <property type="match status" value="1"/>
</dbReference>
<evidence type="ECO:0000256" key="2">
    <source>
        <dbReference type="ARBA" id="ARBA00004236"/>
    </source>
</evidence>
<dbReference type="EMBL" id="DS985242">
    <property type="protein sequence ID" value="EDV27323.1"/>
    <property type="molecule type" value="Genomic_DNA"/>
</dbReference>
<dbReference type="Proteomes" id="UP000009022">
    <property type="component" value="Unassembled WGS sequence"/>
</dbReference>
<dbReference type="Pfam" id="PF00168">
    <property type="entry name" value="C2"/>
    <property type="match status" value="2"/>
</dbReference>
<dbReference type="InterPro" id="IPR002035">
    <property type="entry name" value="VWF_A"/>
</dbReference>
<dbReference type="HOGENOM" id="CLU_020452_3_2_1"/>
<dbReference type="FunCoup" id="B3RMR9">
    <property type="interactions" value="1808"/>
</dbReference>
<dbReference type="GeneID" id="6750947"/>
<evidence type="ECO:0000256" key="11">
    <source>
        <dbReference type="ARBA" id="ARBA00023242"/>
    </source>
</evidence>
<evidence type="ECO:0000259" key="12">
    <source>
        <dbReference type="PROSITE" id="PS50004"/>
    </source>
</evidence>
<evidence type="ECO:0000313" key="13">
    <source>
        <dbReference type="EMBL" id="EDV27323.1"/>
    </source>
</evidence>
<dbReference type="RefSeq" id="XP_002109157.1">
    <property type="nucleotide sequence ID" value="XM_002109121.1"/>
</dbReference>
<protein>
    <recommendedName>
        <fullName evidence="12">C2 domain-containing protein</fullName>
    </recommendedName>
</protein>
<dbReference type="InterPro" id="IPR036465">
    <property type="entry name" value="vWFA_dom_sf"/>
</dbReference>
<dbReference type="InterPro" id="IPR000008">
    <property type="entry name" value="C2_dom"/>
</dbReference>
<name>B3RMR9_TRIAD</name>
<dbReference type="GO" id="GO:0005886">
    <property type="term" value="C:plasma membrane"/>
    <property type="evidence" value="ECO:0000318"/>
    <property type="project" value="GO_Central"/>
</dbReference>
<organism evidence="13 14">
    <name type="scientific">Trichoplax adhaerens</name>
    <name type="common">Trichoplax reptans</name>
    <dbReference type="NCBI Taxonomy" id="10228"/>
    <lineage>
        <taxon>Eukaryota</taxon>
        <taxon>Metazoa</taxon>
        <taxon>Placozoa</taxon>
        <taxon>Uniplacotomia</taxon>
        <taxon>Trichoplacea</taxon>
        <taxon>Trichoplacidae</taxon>
        <taxon>Trichoplax</taxon>
    </lineage>
</organism>
<evidence type="ECO:0000313" key="14">
    <source>
        <dbReference type="Proteomes" id="UP000009022"/>
    </source>
</evidence>
<dbReference type="SMART" id="SM00327">
    <property type="entry name" value="VWA"/>
    <property type="match status" value="1"/>
</dbReference>
<keyword evidence="5" id="KW-1003">Cell membrane</keyword>